<dbReference type="SMR" id="A0A8J5ET35"/>
<keyword evidence="6" id="KW-0131">Cell cycle</keyword>
<dbReference type="InterPro" id="IPR021182">
    <property type="entry name" value="SOK_magnoliopsida"/>
</dbReference>
<keyword evidence="12" id="KW-1185">Reference proteome</keyword>
<feature type="domain" description="SOSEKI DIX-like" evidence="10">
    <location>
        <begin position="33"/>
        <end position="120"/>
    </location>
</feature>
<dbReference type="GO" id="GO:0005886">
    <property type="term" value="C:plasma membrane"/>
    <property type="evidence" value="ECO:0007669"/>
    <property type="project" value="UniProtKB-SubCell"/>
</dbReference>
<evidence type="ECO:0000256" key="7">
    <source>
        <dbReference type="ARBA" id="ARBA00024211"/>
    </source>
</evidence>
<feature type="region of interest" description="Disordered" evidence="9">
    <location>
        <begin position="310"/>
        <end position="369"/>
    </location>
</feature>
<dbReference type="InterPro" id="IPR010369">
    <property type="entry name" value="SOK"/>
</dbReference>
<protein>
    <recommendedName>
        <fullName evidence="10">SOSEKI DIX-like domain-containing protein</fullName>
    </recommendedName>
</protein>
<evidence type="ECO:0000313" key="11">
    <source>
        <dbReference type="EMBL" id="KAG6469454.1"/>
    </source>
</evidence>
<dbReference type="PANTHER" id="PTHR31083:SF4">
    <property type="entry name" value="PROTEIN SOSEKI 4-RELATED"/>
    <property type="match status" value="1"/>
</dbReference>
<dbReference type="PANTHER" id="PTHR31083">
    <property type="entry name" value="UPSTREAM OF FLC PROTEIN (DUF966)"/>
    <property type="match status" value="1"/>
</dbReference>
<dbReference type="PIRSF" id="PIRSF031043">
    <property type="entry name" value="UCP031043"/>
    <property type="match status" value="1"/>
</dbReference>
<evidence type="ECO:0000256" key="5">
    <source>
        <dbReference type="ARBA" id="ARBA00023136"/>
    </source>
</evidence>
<dbReference type="GO" id="GO:0051301">
    <property type="term" value="P:cell division"/>
    <property type="evidence" value="ECO:0007669"/>
    <property type="project" value="UniProtKB-KW"/>
</dbReference>
<dbReference type="InterPro" id="IPR048351">
    <property type="entry name" value="SOK_DIX"/>
</dbReference>
<feature type="region of interest" description="Disordered" evidence="9">
    <location>
        <begin position="1"/>
        <end position="20"/>
    </location>
</feature>
<comment type="caution">
    <text evidence="11">The sequence shown here is derived from an EMBL/GenBank/DDBJ whole genome shotgun (WGS) entry which is preliminary data.</text>
</comment>
<comment type="similarity">
    <text evidence="7">Belongs to the SOSEKI family.</text>
</comment>
<keyword evidence="5" id="KW-0472">Membrane</keyword>
<dbReference type="EMBL" id="JACMSC010000022">
    <property type="protein sequence ID" value="KAG6469454.1"/>
    <property type="molecule type" value="Genomic_DNA"/>
</dbReference>
<keyword evidence="4" id="KW-0132">Cell division</keyword>
<evidence type="ECO:0000256" key="2">
    <source>
        <dbReference type="ARBA" id="ARBA00022473"/>
    </source>
</evidence>
<feature type="compositionally biased region" description="Basic and acidic residues" evidence="9">
    <location>
        <begin position="336"/>
        <end position="352"/>
    </location>
</feature>
<evidence type="ECO:0000256" key="3">
    <source>
        <dbReference type="ARBA" id="ARBA00022475"/>
    </source>
</evidence>
<evidence type="ECO:0000256" key="4">
    <source>
        <dbReference type="ARBA" id="ARBA00022618"/>
    </source>
</evidence>
<feature type="region of interest" description="Disordered" evidence="9">
    <location>
        <begin position="155"/>
        <end position="216"/>
    </location>
</feature>
<organism evidence="11 12">
    <name type="scientific">Zingiber officinale</name>
    <name type="common">Ginger</name>
    <name type="synonym">Amomum zingiber</name>
    <dbReference type="NCBI Taxonomy" id="94328"/>
    <lineage>
        <taxon>Eukaryota</taxon>
        <taxon>Viridiplantae</taxon>
        <taxon>Streptophyta</taxon>
        <taxon>Embryophyta</taxon>
        <taxon>Tracheophyta</taxon>
        <taxon>Spermatophyta</taxon>
        <taxon>Magnoliopsida</taxon>
        <taxon>Liliopsida</taxon>
        <taxon>Zingiberales</taxon>
        <taxon>Zingiberaceae</taxon>
        <taxon>Zingiber</taxon>
    </lineage>
</organism>
<evidence type="ECO:0000259" key="10">
    <source>
        <dbReference type="Pfam" id="PF06136"/>
    </source>
</evidence>
<comment type="subcellular location">
    <subcellularLocation>
        <location evidence="1">Cell membrane</location>
        <topology evidence="1">Peripheral membrane protein</topology>
        <orientation evidence="1">Cytoplasmic side</orientation>
    </subcellularLocation>
</comment>
<evidence type="ECO:0000313" key="12">
    <source>
        <dbReference type="Proteomes" id="UP000734854"/>
    </source>
</evidence>
<keyword evidence="2" id="KW-0217">Developmental protein</keyword>
<reference evidence="11 12" key="1">
    <citation type="submission" date="2020-08" db="EMBL/GenBank/DDBJ databases">
        <title>Plant Genome Project.</title>
        <authorList>
            <person name="Zhang R.-G."/>
        </authorList>
    </citation>
    <scope>NUCLEOTIDE SEQUENCE [LARGE SCALE GENOMIC DNA]</scope>
    <source>
        <tissue evidence="11">Rhizome</tissue>
    </source>
</reference>
<evidence type="ECO:0000256" key="1">
    <source>
        <dbReference type="ARBA" id="ARBA00004413"/>
    </source>
</evidence>
<keyword evidence="3" id="KW-1003">Cell membrane</keyword>
<proteinExistence type="inferred from homology"/>
<feature type="compositionally biased region" description="Polar residues" evidence="9">
    <location>
        <begin position="190"/>
        <end position="205"/>
    </location>
</feature>
<gene>
    <name evidence="11" type="ORF">ZIOFF_074171</name>
</gene>
<dbReference type="Proteomes" id="UP000734854">
    <property type="component" value="Unassembled WGS sequence"/>
</dbReference>
<feature type="compositionally biased region" description="Polar residues" evidence="9">
    <location>
        <begin position="156"/>
        <end position="170"/>
    </location>
</feature>
<accession>A0A8J5ET35</accession>
<dbReference type="AlphaFoldDB" id="A0A8J5ET35"/>
<comment type="subunit">
    <text evidence="8">Homodimer. Forms long polymer filaments with other SOKs proteins polymers (e.g. SOK1, SOK2, SOK3 and SOK4) crucial for polar localization and biological activity. Binds to ANGUSTIFOLIA (AN).</text>
</comment>
<dbReference type="OrthoDB" id="1280899at2759"/>
<dbReference type="Pfam" id="PF06136">
    <property type="entry name" value="SOK"/>
    <property type="match status" value="1"/>
</dbReference>
<dbReference type="GO" id="GO:0051258">
    <property type="term" value="P:protein polymerization"/>
    <property type="evidence" value="ECO:0007669"/>
    <property type="project" value="UniProtKB-ARBA"/>
</dbReference>
<name>A0A8J5ET35_ZINOF</name>
<evidence type="ECO:0000256" key="8">
    <source>
        <dbReference type="ARBA" id="ARBA00046534"/>
    </source>
</evidence>
<sequence>MAVASRGRAELTSKTSPERTMVWTEPKRRAKAQVVYYLSRNGNLEQPHFVEVPFSTVEGLYLRDVISRLHVLRGRAMADMYSWSCKRSYTNGYVWHDLLEDDFIHPVHRNEYVLKGTRILDFYFSSTPSASVESSASSSISSGKSVEASKRAQDDTFLSSAVKSSDASTQTDEHRRHRRRATPTDEKPKTLTTVENPATELSQDEISPPPLSSSSPETLEALIKADSYRIVAAEPEQKERAEGGCLSGRVKATEVLMHLISCGSASVRTSGLSLMPQYSGGLDRAESMGHFPSFRAMRVEEVCFSGSLVETNKPAAGGNGDEMPSLKRSSSYNADRGLEMDDPAKENEEVRGRCVPRKPKSRNEGRTHK</sequence>
<evidence type="ECO:0000256" key="9">
    <source>
        <dbReference type="SAM" id="MobiDB-lite"/>
    </source>
</evidence>
<evidence type="ECO:0000256" key="6">
    <source>
        <dbReference type="ARBA" id="ARBA00023306"/>
    </source>
</evidence>